<dbReference type="InterPro" id="IPR000477">
    <property type="entry name" value="RT_dom"/>
</dbReference>
<evidence type="ECO:0000259" key="5">
    <source>
        <dbReference type="Pfam" id="PF03081"/>
    </source>
</evidence>
<accession>A0A074ZW21</accession>
<name>A0A074ZW21_OPIVI</name>
<protein>
    <recommendedName>
        <fullName evidence="8">Exocyst complex component 7</fullName>
    </recommendedName>
</protein>
<dbReference type="GeneID" id="20329722"/>
<dbReference type="CTD" id="20329722"/>
<evidence type="ECO:0000313" key="6">
    <source>
        <dbReference type="EMBL" id="KER19389.1"/>
    </source>
</evidence>
<evidence type="ECO:0008006" key="8">
    <source>
        <dbReference type="Google" id="ProtNLM"/>
    </source>
</evidence>
<dbReference type="InterPro" id="IPR046364">
    <property type="entry name" value="Exo70_C"/>
</dbReference>
<dbReference type="STRING" id="6198.A0A074ZW21"/>
<dbReference type="Gene3D" id="3.20.20.70">
    <property type="entry name" value="Aldolase class I"/>
    <property type="match status" value="2"/>
</dbReference>
<feature type="domain" description="Reverse transcriptase" evidence="3">
    <location>
        <begin position="854"/>
        <end position="958"/>
    </location>
</feature>
<dbReference type="CDD" id="cd01650">
    <property type="entry name" value="RT_nLTR_like"/>
    <property type="match status" value="1"/>
</dbReference>
<dbReference type="CDD" id="cd02801">
    <property type="entry name" value="DUS_like_FMN"/>
    <property type="match status" value="1"/>
</dbReference>
<dbReference type="Proteomes" id="UP000054324">
    <property type="component" value="Unassembled WGS sequence"/>
</dbReference>
<dbReference type="Gene3D" id="1.20.1280.170">
    <property type="entry name" value="Exocyst complex component Exo70"/>
    <property type="match status" value="2"/>
</dbReference>
<dbReference type="InterPro" id="IPR035587">
    <property type="entry name" value="DUS-like_FMN-bd"/>
</dbReference>
<dbReference type="GO" id="GO:0000145">
    <property type="term" value="C:exocyst"/>
    <property type="evidence" value="ECO:0007669"/>
    <property type="project" value="InterPro"/>
</dbReference>
<sequence length="1219" mass="138258">SQLPFFIQIKNHLNELATLKQQFSTLSSQSIEKFGKIISTAQVYQTKMDPLNKDIEYLQRQQKNIKDCYEKLNQIKTFRKTSREVEGIVQQGPSQSLSSYLEVMDRLQEAYEFFKQNTLGDGELTRLQSLFALGLKKLSTEFGAVLKQTFYPIEVERLLAIVERSLSENPEMHPSKNLAPLEEASDPLLNTLQFMIHWMKNSQTLSISGGMHGAEGARACLLRYHEFRREVVRSALNKLRILLRERDMQSQSAAHSGRRSRVVYDLRGKANANPQRARPKRPPGFVWDVSLRRQLNETETEDLNSEHLAIAITALVKFMQNERRWLERLQLTSDLDETQVSLDVILKVASNEILTELHNLVRLLQLAEKRAEFHMVLSLLLVMKRICQVGPELLEVLQGIEHILFGFNSSVYKMIHETCIALQKYTEFLRMLPEHTSGTRGVVPPDGTVHELATNALMFFEHLLEFADILSVAMYVDKASSQSNADVIRMMCVSLQNDTQHSSRVGLFLLDAISALVENLERKAESYSDETVQLLFLMNNLQYILKTVNRTEIHRFIQSYKPESVASISSVLDDLRGRYSRTCACLLQIPDERRLGNSRNVDAKERAALKSLWHPRKILEFPRRIFSWDEYTVSFILTDCRDFFPFVSLWMDIFETYRKSDTPFVCVAAPMVRFSKLPFRLLVREYGVDVACTPMIMADSFVRSAKARETEFTTCPGNIFTCLSHLYYFETFICQCDLLTADRPLIVQVASKDPCELSVATEMLAPYCEGIDLNCGCPQKWTVNTEPPSVSDVSECFSLPKRHRAAGPDELPPALFKGGGGFLSQCLSSLFVAIWEKETVPDNWGESVVVPIFKKGTRSECSNHRDVSWTSVVTRLPASLILRRITVAREVLTHENQAGFRPSRGCVDHIFTLRQVLEQRHMYRRPTILVFLDFKGAFDSVDRSVLLTTLAQLDVPHYSGTHGQYVAVAFSYCVPLTTYRWAMESGLGSALLRKPELIAALVRAARTIIPRWRSSALKPNCWSTGHSALEECECSNSTPNMARQEGPFSVSAKLRIVPVEVRACGDSSSSRVSRHALFRWTIKLPYLLSTQLSVTVELIRRLAAMGVDWITLHARTPSQRSSDPASWDVVREVVMSSVKHAITGDPIPIVLNGDVRTFLDGQRAHEHTGCHGDVSLGSTVKQLEDGSEAGKRIAPTESKWSHVTYFEFDVVTVVHCESR</sequence>
<dbReference type="Pfam" id="PF01207">
    <property type="entry name" value="Dus"/>
    <property type="match status" value="2"/>
</dbReference>
<dbReference type="PANTHER" id="PTHR11082:SF31">
    <property type="entry name" value="TRNA-DIHYDROURIDINE(20A_20B) SYNTHASE [NAD(P)+]-LIKE"/>
    <property type="match status" value="1"/>
</dbReference>
<proteinExistence type="inferred from homology"/>
<dbReference type="InterPro" id="IPR016159">
    <property type="entry name" value="Cullin_repeat-like_dom_sf"/>
</dbReference>
<evidence type="ECO:0000256" key="2">
    <source>
        <dbReference type="ARBA" id="ARBA00022448"/>
    </source>
</evidence>
<feature type="non-terminal residue" evidence="6">
    <location>
        <position position="1"/>
    </location>
</feature>
<dbReference type="EMBL" id="KL597226">
    <property type="protein sequence ID" value="KER19389.1"/>
    <property type="molecule type" value="Genomic_DNA"/>
</dbReference>
<dbReference type="GO" id="GO:0017150">
    <property type="term" value="F:tRNA dihydrouridine synthase activity"/>
    <property type="evidence" value="ECO:0007669"/>
    <property type="project" value="TreeGrafter"/>
</dbReference>
<dbReference type="PANTHER" id="PTHR11082">
    <property type="entry name" value="TRNA-DIHYDROURIDINE SYNTHASE"/>
    <property type="match status" value="1"/>
</dbReference>
<dbReference type="InterPro" id="IPR013785">
    <property type="entry name" value="Aldolase_TIM"/>
</dbReference>
<gene>
    <name evidence="6" type="ORF">T265_15557</name>
</gene>
<dbReference type="GO" id="GO:0005546">
    <property type="term" value="F:phosphatidylinositol-4,5-bisphosphate binding"/>
    <property type="evidence" value="ECO:0007669"/>
    <property type="project" value="InterPro"/>
</dbReference>
<organism evidence="6 7">
    <name type="scientific">Opisthorchis viverrini</name>
    <name type="common">Southeast Asian liver fluke</name>
    <dbReference type="NCBI Taxonomy" id="6198"/>
    <lineage>
        <taxon>Eukaryota</taxon>
        <taxon>Metazoa</taxon>
        <taxon>Spiralia</taxon>
        <taxon>Lophotrochozoa</taxon>
        <taxon>Platyhelminthes</taxon>
        <taxon>Trematoda</taxon>
        <taxon>Digenea</taxon>
        <taxon>Opisthorchiida</taxon>
        <taxon>Opisthorchiata</taxon>
        <taxon>Opisthorchiidae</taxon>
        <taxon>Opisthorchis</taxon>
    </lineage>
</organism>
<dbReference type="KEGG" id="ovi:T265_15557"/>
<dbReference type="AlphaFoldDB" id="A0A074ZW21"/>
<dbReference type="GO" id="GO:0006887">
    <property type="term" value="P:exocytosis"/>
    <property type="evidence" value="ECO:0007669"/>
    <property type="project" value="InterPro"/>
</dbReference>
<dbReference type="RefSeq" id="XP_009176866.1">
    <property type="nucleotide sequence ID" value="XM_009178602.1"/>
</dbReference>
<dbReference type="SUPFAM" id="SSF51395">
    <property type="entry name" value="FMN-linked oxidoreductases"/>
    <property type="match status" value="2"/>
</dbReference>
<feature type="domain" description="DUS-like FMN-binding" evidence="4">
    <location>
        <begin position="1094"/>
        <end position="1172"/>
    </location>
</feature>
<dbReference type="Pfam" id="PF03081">
    <property type="entry name" value="Exo70_C"/>
    <property type="match status" value="1"/>
</dbReference>
<dbReference type="SUPFAM" id="SSF74788">
    <property type="entry name" value="Cullin repeat-like"/>
    <property type="match status" value="1"/>
</dbReference>
<dbReference type="OrthoDB" id="1922221at2759"/>
<dbReference type="Pfam" id="PF20669">
    <property type="entry name" value="Exo70_N"/>
    <property type="match status" value="1"/>
</dbReference>
<evidence type="ECO:0000313" key="7">
    <source>
        <dbReference type="Proteomes" id="UP000054324"/>
    </source>
</evidence>
<reference evidence="6 7" key="1">
    <citation type="submission" date="2013-11" db="EMBL/GenBank/DDBJ databases">
        <title>Opisthorchis viverrini - life in the bile duct.</title>
        <authorList>
            <person name="Young N.D."/>
            <person name="Nagarajan N."/>
            <person name="Lin S.J."/>
            <person name="Korhonen P.K."/>
            <person name="Jex A.R."/>
            <person name="Hall R.S."/>
            <person name="Safavi-Hemami H."/>
            <person name="Kaewkong W."/>
            <person name="Bertrand D."/>
            <person name="Gao S."/>
            <person name="Seet Q."/>
            <person name="Wongkham S."/>
            <person name="Teh B.T."/>
            <person name="Wongkham C."/>
            <person name="Intapan P.M."/>
            <person name="Maleewong W."/>
            <person name="Yang X."/>
            <person name="Hu M."/>
            <person name="Wang Z."/>
            <person name="Hofmann A."/>
            <person name="Sternberg P.W."/>
            <person name="Tan P."/>
            <person name="Wang J."/>
            <person name="Gasser R.B."/>
        </authorList>
    </citation>
    <scope>NUCLEOTIDE SEQUENCE [LARGE SCALE GENOMIC DNA]</scope>
</reference>
<comment type="similarity">
    <text evidence="1">Belongs to the EXO70 family.</text>
</comment>
<keyword evidence="7" id="KW-1185">Reference proteome</keyword>
<feature type="domain" description="Exocyst complex subunit Exo70 C-terminal" evidence="5">
    <location>
        <begin position="313"/>
        <end position="610"/>
    </location>
</feature>
<dbReference type="Pfam" id="PF00078">
    <property type="entry name" value="RVT_1"/>
    <property type="match status" value="1"/>
</dbReference>
<evidence type="ECO:0000259" key="3">
    <source>
        <dbReference type="Pfam" id="PF00078"/>
    </source>
</evidence>
<evidence type="ECO:0000259" key="4">
    <source>
        <dbReference type="Pfam" id="PF01207"/>
    </source>
</evidence>
<feature type="domain" description="DUS-like FMN-binding" evidence="4">
    <location>
        <begin position="668"/>
        <end position="781"/>
    </location>
</feature>
<evidence type="ECO:0000256" key="1">
    <source>
        <dbReference type="ARBA" id="ARBA00006756"/>
    </source>
</evidence>
<keyword evidence="2" id="KW-0813">Transport</keyword>